<dbReference type="PANTHER" id="PTHR35894">
    <property type="entry name" value="GENERAL SECRETION PATHWAY PROTEIN A-RELATED"/>
    <property type="match status" value="1"/>
</dbReference>
<dbReference type="Gene3D" id="3.40.50.300">
    <property type="entry name" value="P-loop containing nucleotide triphosphate hydrolases"/>
    <property type="match status" value="1"/>
</dbReference>
<evidence type="ECO:0000256" key="1">
    <source>
        <dbReference type="SAM" id="MobiDB-lite"/>
    </source>
</evidence>
<dbReference type="SMART" id="SM00382">
    <property type="entry name" value="AAA"/>
    <property type="match status" value="1"/>
</dbReference>
<gene>
    <name evidence="3" type="ORF">ENI96_15555</name>
</gene>
<reference evidence="3" key="1">
    <citation type="journal article" date="2020" name="mSystems">
        <title>Genome- and Community-Level Interaction Insights into Carbon Utilization and Element Cycling Functions of Hydrothermarchaeota in Hydrothermal Sediment.</title>
        <authorList>
            <person name="Zhou Z."/>
            <person name="Liu Y."/>
            <person name="Xu W."/>
            <person name="Pan J."/>
            <person name="Luo Z.H."/>
            <person name="Li M."/>
        </authorList>
    </citation>
    <scope>NUCLEOTIDE SEQUENCE [LARGE SCALE GENOMIC DNA]</scope>
    <source>
        <strain evidence="3">HyVt-443</strain>
    </source>
</reference>
<accession>A0A831W4R4</accession>
<name>A0A831W4R4_9GAMM</name>
<dbReference type="EMBL" id="DRKP01000192">
    <property type="protein sequence ID" value="HEB97834.1"/>
    <property type="molecule type" value="Genomic_DNA"/>
</dbReference>
<feature type="domain" description="AAA+ ATPase" evidence="2">
    <location>
        <begin position="42"/>
        <end position="205"/>
    </location>
</feature>
<dbReference type="GO" id="GO:0016887">
    <property type="term" value="F:ATP hydrolysis activity"/>
    <property type="evidence" value="ECO:0007669"/>
    <property type="project" value="InterPro"/>
</dbReference>
<dbReference type="SUPFAM" id="SSF52540">
    <property type="entry name" value="P-loop containing nucleoside triphosphate hydrolases"/>
    <property type="match status" value="1"/>
</dbReference>
<proteinExistence type="predicted"/>
<dbReference type="Pfam" id="PF13401">
    <property type="entry name" value="AAA_22"/>
    <property type="match status" value="1"/>
</dbReference>
<dbReference type="InterPro" id="IPR003593">
    <property type="entry name" value="AAA+_ATPase"/>
</dbReference>
<dbReference type="InterPro" id="IPR052026">
    <property type="entry name" value="ExeA_AAA_ATPase_DNA-bind"/>
</dbReference>
<comment type="caution">
    <text evidence="3">The sequence shown here is derived from an EMBL/GenBank/DDBJ whole genome shotgun (WGS) entry which is preliminary data.</text>
</comment>
<evidence type="ECO:0000313" key="3">
    <source>
        <dbReference type="EMBL" id="HEB97834.1"/>
    </source>
</evidence>
<evidence type="ECO:0000259" key="2">
    <source>
        <dbReference type="SMART" id="SM00382"/>
    </source>
</evidence>
<protein>
    <submittedName>
        <fullName evidence="3">DUF2075 domain-containing protein</fullName>
    </submittedName>
</protein>
<dbReference type="AlphaFoldDB" id="A0A831W4R4"/>
<sequence>MYRAFYGLTDKPFQLGTDSRFYFNSKPHNRAMAYLRYGLEKREGFIVITGGIGTGKTMLLTQLLGELESSDIVAAQLVTTHVEPEDMLRIICSSFGLGDDAAPKSTLLDKLEKFFRAQDAEGKRVLLLVDEAQNLPVESLEELRMLSNFQINGHSLMQSFLLGQTEFDQTVQSPEMEQFRQRIIAALHLKPMDAEETRAYIEYRLTKAGWKDDPQITAGAYEKIYDFTQGVPRRINNFCDRLLLFGSLEERHLLDENAVKSVIRELQNEGLGAPRPEVPATPQTQSPTTSRRQPNGPSQGPRRQPAGGPPGPQGGMPGNGPMPGPGDIGRLAQRLFMLEQEVKQLKKSLNHERKLLRKAILIQMEMDVEEELD</sequence>
<dbReference type="Proteomes" id="UP000886251">
    <property type="component" value="Unassembled WGS sequence"/>
</dbReference>
<dbReference type="InterPro" id="IPR049945">
    <property type="entry name" value="AAA_22"/>
</dbReference>
<feature type="region of interest" description="Disordered" evidence="1">
    <location>
        <begin position="268"/>
        <end position="329"/>
    </location>
</feature>
<dbReference type="InterPro" id="IPR027417">
    <property type="entry name" value="P-loop_NTPase"/>
</dbReference>
<dbReference type="NCBIfam" id="TIGR03015">
    <property type="entry name" value="pepcterm_ATPase"/>
    <property type="match status" value="1"/>
</dbReference>
<organism evidence="3">
    <name type="scientific">Sedimenticola thiotaurini</name>
    <dbReference type="NCBI Taxonomy" id="1543721"/>
    <lineage>
        <taxon>Bacteria</taxon>
        <taxon>Pseudomonadati</taxon>
        <taxon>Pseudomonadota</taxon>
        <taxon>Gammaproteobacteria</taxon>
        <taxon>Chromatiales</taxon>
        <taxon>Sedimenticolaceae</taxon>
        <taxon>Sedimenticola</taxon>
    </lineage>
</organism>
<feature type="compositionally biased region" description="Low complexity" evidence="1">
    <location>
        <begin position="281"/>
        <end position="306"/>
    </location>
</feature>
<dbReference type="InterPro" id="IPR017466">
    <property type="entry name" value="XrtA-assoc_ATPase-like"/>
</dbReference>
<dbReference type="PANTHER" id="PTHR35894:SF1">
    <property type="entry name" value="PHOSPHORIBULOKINASE _ URIDINE KINASE FAMILY"/>
    <property type="match status" value="1"/>
</dbReference>